<proteinExistence type="predicted"/>
<keyword evidence="2 4" id="KW-0067">ATP-binding</keyword>
<feature type="domain" description="ABC transporter" evidence="3">
    <location>
        <begin position="17"/>
        <end position="263"/>
    </location>
</feature>
<dbReference type="RefSeq" id="WP_081815547.1">
    <property type="nucleotide sequence ID" value="NZ_JGYQ01000018.1"/>
</dbReference>
<dbReference type="Proteomes" id="UP000029093">
    <property type="component" value="Unassembled WGS sequence"/>
</dbReference>
<dbReference type="InterPro" id="IPR003439">
    <property type="entry name" value="ABC_transporter-like_ATP-bd"/>
</dbReference>
<dbReference type="GO" id="GO:0005524">
    <property type="term" value="F:ATP binding"/>
    <property type="evidence" value="ECO:0007669"/>
    <property type="project" value="UniProtKB-KW"/>
</dbReference>
<reference evidence="4 5" key="1">
    <citation type="submission" date="2014-03" db="EMBL/GenBank/DDBJ databases">
        <title>Genomics of Bifidobacteria.</title>
        <authorList>
            <person name="Ventura M."/>
            <person name="Milani C."/>
            <person name="Lugli G.A."/>
        </authorList>
    </citation>
    <scope>NUCLEOTIDE SEQUENCE [LARGE SCALE GENOMIC DNA]</scope>
    <source>
        <strain evidence="4 5">LMG 10736</strain>
    </source>
</reference>
<evidence type="ECO:0000313" key="4">
    <source>
        <dbReference type="EMBL" id="KFI45289.1"/>
    </source>
</evidence>
<accession>A0A086ZFI9</accession>
<keyword evidence="5" id="KW-1185">Reference proteome</keyword>
<dbReference type="EMBL" id="JGYQ01000018">
    <property type="protein sequence ID" value="KFI45289.1"/>
    <property type="molecule type" value="Genomic_DNA"/>
</dbReference>
<evidence type="ECO:0000313" key="5">
    <source>
        <dbReference type="Proteomes" id="UP000029093"/>
    </source>
</evidence>
<dbReference type="EC" id="3.6.3.25" evidence="4"/>
<keyword evidence="1" id="KW-0547">Nucleotide-binding</keyword>
<protein>
    <submittedName>
        <fullName evidence="4">ABC transporter, ATP-binding protein</fullName>
        <ecNumber evidence="4">3.6.3.25</ecNumber>
    </submittedName>
</protein>
<dbReference type="GO" id="GO:0005886">
    <property type="term" value="C:plasma membrane"/>
    <property type="evidence" value="ECO:0007669"/>
    <property type="project" value="TreeGrafter"/>
</dbReference>
<evidence type="ECO:0000256" key="2">
    <source>
        <dbReference type="ARBA" id="ARBA00022840"/>
    </source>
</evidence>
<dbReference type="SUPFAM" id="SSF52540">
    <property type="entry name" value="P-loop containing nucleoside triphosphate hydrolases"/>
    <property type="match status" value="1"/>
</dbReference>
<dbReference type="GeneID" id="303204852"/>
<dbReference type="Gene3D" id="3.40.50.300">
    <property type="entry name" value="P-loop containing nucleotide triphosphate hydrolases"/>
    <property type="match status" value="1"/>
</dbReference>
<dbReference type="AlphaFoldDB" id="A0A086ZFI9"/>
<dbReference type="InterPro" id="IPR015854">
    <property type="entry name" value="ABC_transpr_LolD-like"/>
</dbReference>
<organism evidence="4 5">
    <name type="scientific">Bifidobacterium boum</name>
    <dbReference type="NCBI Taxonomy" id="78343"/>
    <lineage>
        <taxon>Bacteria</taxon>
        <taxon>Bacillati</taxon>
        <taxon>Actinomycetota</taxon>
        <taxon>Actinomycetes</taxon>
        <taxon>Bifidobacteriales</taxon>
        <taxon>Bifidobacteriaceae</taxon>
        <taxon>Bifidobacterium</taxon>
    </lineage>
</organism>
<gene>
    <name evidence="4" type="ORF">BBOU_1757</name>
</gene>
<dbReference type="SMART" id="SM00382">
    <property type="entry name" value="AAA"/>
    <property type="match status" value="1"/>
</dbReference>
<evidence type="ECO:0000256" key="1">
    <source>
        <dbReference type="ARBA" id="ARBA00022741"/>
    </source>
</evidence>
<dbReference type="PANTHER" id="PTHR24220">
    <property type="entry name" value="IMPORT ATP-BINDING PROTEIN"/>
    <property type="match status" value="1"/>
</dbReference>
<dbReference type="PROSITE" id="PS50893">
    <property type="entry name" value="ABC_TRANSPORTER_2"/>
    <property type="match status" value="1"/>
</dbReference>
<dbReference type="OrthoDB" id="9806471at2"/>
<dbReference type="Pfam" id="PF00005">
    <property type="entry name" value="ABC_tran"/>
    <property type="match status" value="1"/>
</dbReference>
<dbReference type="InterPro" id="IPR027417">
    <property type="entry name" value="P-loop_NTPase"/>
</dbReference>
<sequence>MGLFSTLFSHDHGQARPRPDHVTFTLSHASFTYDDGHVGLRDVTVTLDQRRIAVIGLNGSGKTTLLKLLDGALAPTSGSVTLTVGKDTMTPCGRKDRKRVERLVGRVRREEIPESFYRSESVAKALDERMRTNHIADGERQARIGSLLVQLDLSLWRDRPADALDSEHRHLLAVGAALCADPIVLVADEPTKGLDEVSTARVARALFALDRQVVFATHDTSMITRPEIAIDRAILLDEGRIVFDGTPQDAVDAYADVIRRHRNRDIAV</sequence>
<name>A0A086ZFI9_9BIFI</name>
<dbReference type="GO" id="GO:0016887">
    <property type="term" value="F:ATP hydrolysis activity"/>
    <property type="evidence" value="ECO:0007669"/>
    <property type="project" value="InterPro"/>
</dbReference>
<evidence type="ECO:0000259" key="3">
    <source>
        <dbReference type="PROSITE" id="PS50893"/>
    </source>
</evidence>
<dbReference type="GO" id="GO:0022857">
    <property type="term" value="F:transmembrane transporter activity"/>
    <property type="evidence" value="ECO:0007669"/>
    <property type="project" value="TreeGrafter"/>
</dbReference>
<keyword evidence="4" id="KW-0378">Hydrolase</keyword>
<comment type="caution">
    <text evidence="4">The sequence shown here is derived from an EMBL/GenBank/DDBJ whole genome shotgun (WGS) entry which is preliminary data.</text>
</comment>
<dbReference type="InterPro" id="IPR003593">
    <property type="entry name" value="AAA+_ATPase"/>
</dbReference>